<keyword evidence="4" id="KW-1185">Reference proteome</keyword>
<dbReference type="InterPro" id="IPR029033">
    <property type="entry name" value="His_PPase_superfam"/>
</dbReference>
<dbReference type="SMART" id="SM00855">
    <property type="entry name" value="PGAM"/>
    <property type="match status" value="1"/>
</dbReference>
<dbReference type="EC" id="3.1.3.3" evidence="3"/>
<evidence type="ECO:0000256" key="1">
    <source>
        <dbReference type="PIRSR" id="PIRSR613078-1"/>
    </source>
</evidence>
<dbReference type="Proteomes" id="UP000186309">
    <property type="component" value="Chromosome"/>
</dbReference>
<dbReference type="RefSeq" id="WP_076348876.1">
    <property type="nucleotide sequence ID" value="NZ_CP019082.1"/>
</dbReference>
<keyword evidence="3" id="KW-0378">Hydrolase</keyword>
<sequence length="209" mass="22737">MQETRLLLIRHAETSTPNVFHGAESDIGLSPWGERQAALLGDRLANVRADALYCSGMRRAIATAGPVGAACGLTPEVVVDLHERRIGALSGQTREAGWDVYGESKRRWIAGDLEFSHPGGESFAAIARRVLPILEEFRRRHEGRTTIVVAHGIVIRVALLSLLPDYVPADFDRIAIDFASINDLAWDGSKWNALALNEVVAPSPARPVA</sequence>
<accession>A0A1U7CUS9</accession>
<protein>
    <submittedName>
        <fullName evidence="3">Phosphoserine phosphatase 1</fullName>
        <ecNumber evidence="3">3.1.3.3</ecNumber>
    </submittedName>
</protein>
<reference evidence="4" key="1">
    <citation type="submission" date="2016-12" db="EMBL/GenBank/DDBJ databases">
        <title>Comparative genomics of four Isosphaeraceae planctomycetes: a common pool of plasmids and glycoside hydrolase genes.</title>
        <authorList>
            <person name="Ivanova A."/>
        </authorList>
    </citation>
    <scope>NUCLEOTIDE SEQUENCE [LARGE SCALE GENOMIC DNA]</scope>
    <source>
        <strain evidence="4">PX4</strain>
    </source>
</reference>
<dbReference type="PANTHER" id="PTHR48100:SF1">
    <property type="entry name" value="HISTIDINE PHOSPHATASE FAMILY PROTEIN-RELATED"/>
    <property type="match status" value="1"/>
</dbReference>
<feature type="active site" description="Proton donor/acceptor" evidence="1">
    <location>
        <position position="83"/>
    </location>
</feature>
<dbReference type="AlphaFoldDB" id="A0A1U7CUS9"/>
<organism evidence="3 4">
    <name type="scientific">Paludisphaera borealis</name>
    <dbReference type="NCBI Taxonomy" id="1387353"/>
    <lineage>
        <taxon>Bacteria</taxon>
        <taxon>Pseudomonadati</taxon>
        <taxon>Planctomycetota</taxon>
        <taxon>Planctomycetia</taxon>
        <taxon>Isosphaerales</taxon>
        <taxon>Isosphaeraceae</taxon>
        <taxon>Paludisphaera</taxon>
    </lineage>
</organism>
<dbReference type="Pfam" id="PF00300">
    <property type="entry name" value="His_Phos_1"/>
    <property type="match status" value="1"/>
</dbReference>
<dbReference type="SUPFAM" id="SSF53254">
    <property type="entry name" value="Phosphoglycerate mutase-like"/>
    <property type="match status" value="1"/>
</dbReference>
<dbReference type="GO" id="GO:0016791">
    <property type="term" value="F:phosphatase activity"/>
    <property type="evidence" value="ECO:0007669"/>
    <property type="project" value="TreeGrafter"/>
</dbReference>
<proteinExistence type="predicted"/>
<evidence type="ECO:0000313" key="4">
    <source>
        <dbReference type="Proteomes" id="UP000186309"/>
    </source>
</evidence>
<name>A0A1U7CUS9_9BACT</name>
<dbReference type="KEGG" id="pbor:BSF38_04183"/>
<evidence type="ECO:0000313" key="3">
    <source>
        <dbReference type="EMBL" id="APW62633.1"/>
    </source>
</evidence>
<evidence type="ECO:0000256" key="2">
    <source>
        <dbReference type="PIRSR" id="PIRSR613078-2"/>
    </source>
</evidence>
<dbReference type="CDD" id="cd07067">
    <property type="entry name" value="HP_PGM_like"/>
    <property type="match status" value="1"/>
</dbReference>
<dbReference type="InterPro" id="IPR050275">
    <property type="entry name" value="PGM_Phosphatase"/>
</dbReference>
<gene>
    <name evidence="3" type="primary">pspA_2</name>
    <name evidence="3" type="ORF">BSF38_04183</name>
</gene>
<dbReference type="PANTHER" id="PTHR48100">
    <property type="entry name" value="BROAD-SPECIFICITY PHOSPHATASE YOR283W-RELATED"/>
    <property type="match status" value="1"/>
</dbReference>
<dbReference type="EMBL" id="CP019082">
    <property type="protein sequence ID" value="APW62633.1"/>
    <property type="molecule type" value="Genomic_DNA"/>
</dbReference>
<feature type="binding site" evidence="2">
    <location>
        <position position="59"/>
    </location>
    <ligand>
        <name>substrate</name>
    </ligand>
</feature>
<dbReference type="GO" id="GO:0005737">
    <property type="term" value="C:cytoplasm"/>
    <property type="evidence" value="ECO:0007669"/>
    <property type="project" value="TreeGrafter"/>
</dbReference>
<dbReference type="InterPro" id="IPR013078">
    <property type="entry name" value="His_Pase_superF_clade-1"/>
</dbReference>
<feature type="active site" description="Tele-phosphohistidine intermediate" evidence="1">
    <location>
        <position position="11"/>
    </location>
</feature>
<dbReference type="STRING" id="1387353.BSF38_04183"/>
<dbReference type="Gene3D" id="3.40.50.1240">
    <property type="entry name" value="Phosphoglycerate mutase-like"/>
    <property type="match status" value="1"/>
</dbReference>